<dbReference type="Pfam" id="PF07027">
    <property type="entry name" value="DUF1318"/>
    <property type="match status" value="1"/>
</dbReference>
<evidence type="ECO:0000256" key="1">
    <source>
        <dbReference type="SAM" id="SignalP"/>
    </source>
</evidence>
<protein>
    <recommendedName>
        <fullName evidence="4">DUF1318 domain-containing protein</fullName>
    </recommendedName>
</protein>
<accession>A0A1L3ZWQ3</accession>
<dbReference type="EMBL" id="CP018221">
    <property type="protein sequence ID" value="API60057.1"/>
    <property type="molecule type" value="Genomic_DNA"/>
</dbReference>
<evidence type="ECO:0000313" key="2">
    <source>
        <dbReference type="EMBL" id="API60057.1"/>
    </source>
</evidence>
<evidence type="ECO:0000313" key="3">
    <source>
        <dbReference type="Proteomes" id="UP000182063"/>
    </source>
</evidence>
<dbReference type="RefSeq" id="WP_072597844.1">
    <property type="nucleotide sequence ID" value="NZ_CP018221.1"/>
</dbReference>
<feature type="signal peptide" evidence="1">
    <location>
        <begin position="1"/>
        <end position="25"/>
    </location>
</feature>
<dbReference type="Proteomes" id="UP000182063">
    <property type="component" value="Chromosome"/>
</dbReference>
<feature type="chain" id="PRO_5012950468" description="DUF1318 domain-containing protein" evidence="1">
    <location>
        <begin position="26"/>
        <end position="127"/>
    </location>
</feature>
<organism evidence="2 3">
    <name type="scientific">Tardibacter chloracetimidivorans</name>
    <dbReference type="NCBI Taxonomy" id="1921510"/>
    <lineage>
        <taxon>Bacteria</taxon>
        <taxon>Pseudomonadati</taxon>
        <taxon>Pseudomonadota</taxon>
        <taxon>Alphaproteobacteria</taxon>
        <taxon>Sphingomonadales</taxon>
        <taxon>Sphingomonadaceae</taxon>
        <taxon>Tardibacter</taxon>
    </lineage>
</organism>
<dbReference type="AlphaFoldDB" id="A0A1L3ZWQ3"/>
<keyword evidence="1" id="KW-0732">Signal</keyword>
<gene>
    <name evidence="2" type="ORF">BSL82_12705</name>
</gene>
<name>A0A1L3ZWQ3_9SPHN</name>
<dbReference type="OrthoDB" id="7474881at2"/>
<reference evidence="3" key="1">
    <citation type="submission" date="2016-11" db="EMBL/GenBank/DDBJ databases">
        <title>Complete Genome Sequence of alachlor-degrading Sphingomonas sp. strain JJ-A5.</title>
        <authorList>
            <person name="Lee H."/>
            <person name="Ka J.-O."/>
        </authorList>
    </citation>
    <scope>NUCLEOTIDE SEQUENCE [LARGE SCALE GENOMIC DNA]</scope>
    <source>
        <strain evidence="3">JJ-A5</strain>
    </source>
</reference>
<evidence type="ECO:0008006" key="4">
    <source>
        <dbReference type="Google" id="ProtNLM"/>
    </source>
</evidence>
<keyword evidence="3" id="KW-1185">Reference proteome</keyword>
<dbReference type="InterPro" id="IPR008309">
    <property type="entry name" value="YdbL"/>
</dbReference>
<sequence length="127" mass="13322">MKRPVKLLMALMIAAAAGGSALAQAADPVVEQARAQGVVGEQADGYLGFAKSPAGDLKSRVDAINIKRRAFYTDLAAKRGVTVQEVAAATACELFQTRVVPGEAYRSENGAWLVRGSAPAQLPSYCK</sequence>
<proteinExistence type="predicted"/>
<dbReference type="STRING" id="1921510.BSL82_12705"/>
<dbReference type="KEGG" id="sphj:BSL82_12705"/>